<sequence length="183" mass="20595">MSFSTPSVRTVKHIIEKIENQHTDHVPAPPRYSATVLSGFLVCTNMSRRQFAIAVVDYNRHGSGVVIDAPIFEKDDEVRLTIWANDKPELKLHAMPASVRYRIGWEGKYRIGLEFLPHNAFDGSDRLVMQSLALEAYLVERSEPIVPATQGTDFRNRIRCANDSDEADFCATSTKRVADPTFG</sequence>
<organism evidence="1 2">
    <name type="scientific">Marinobacter nauticus</name>
    <name type="common">Marinobacter hydrocarbonoclasticus</name>
    <name type="synonym">Marinobacter aquaeolei</name>
    <dbReference type="NCBI Taxonomy" id="2743"/>
    <lineage>
        <taxon>Bacteria</taxon>
        <taxon>Pseudomonadati</taxon>
        <taxon>Pseudomonadota</taxon>
        <taxon>Gammaproteobacteria</taxon>
        <taxon>Pseudomonadales</taxon>
        <taxon>Marinobacteraceae</taxon>
        <taxon>Marinobacter</taxon>
    </lineage>
</organism>
<gene>
    <name evidence="1" type="ORF">DET61_11632</name>
</gene>
<evidence type="ECO:0000313" key="1">
    <source>
        <dbReference type="EMBL" id="RCW63991.1"/>
    </source>
</evidence>
<dbReference type="AlphaFoldDB" id="A0A368X7L2"/>
<protein>
    <recommendedName>
        <fullName evidence="3">PilZ domain-containing protein</fullName>
    </recommendedName>
</protein>
<dbReference type="RefSeq" id="WP_147271092.1">
    <property type="nucleotide sequence ID" value="NZ_QPJI01000016.1"/>
</dbReference>
<dbReference type="Proteomes" id="UP000253647">
    <property type="component" value="Unassembled WGS sequence"/>
</dbReference>
<accession>A0A368X7L2</accession>
<comment type="caution">
    <text evidence="1">The sequence shown here is derived from an EMBL/GenBank/DDBJ whole genome shotgun (WGS) entry which is preliminary data.</text>
</comment>
<dbReference type="EMBL" id="QPJI01000016">
    <property type="protein sequence ID" value="RCW63991.1"/>
    <property type="molecule type" value="Genomic_DNA"/>
</dbReference>
<evidence type="ECO:0000313" key="2">
    <source>
        <dbReference type="Proteomes" id="UP000253647"/>
    </source>
</evidence>
<proteinExistence type="predicted"/>
<reference evidence="1 2" key="1">
    <citation type="submission" date="2018-07" db="EMBL/GenBank/DDBJ databases">
        <title>Freshwater and sediment microbial communities from various areas in North America, analyzing microbe dynamics in response to fracking.</title>
        <authorList>
            <person name="Lamendella R."/>
        </authorList>
    </citation>
    <scope>NUCLEOTIDE SEQUENCE [LARGE SCALE GENOMIC DNA]</scope>
    <source>
        <strain evidence="1 2">105B</strain>
    </source>
</reference>
<name>A0A368X7L2_MARNT</name>
<evidence type="ECO:0008006" key="3">
    <source>
        <dbReference type="Google" id="ProtNLM"/>
    </source>
</evidence>